<evidence type="ECO:0000256" key="2">
    <source>
        <dbReference type="ARBA" id="ARBA00029447"/>
    </source>
</evidence>
<dbReference type="STRING" id="401562.NS365_06785"/>
<evidence type="ECO:0000256" key="1">
    <source>
        <dbReference type="ARBA" id="ARBA00022500"/>
    </source>
</evidence>
<name>A0A175R5W0_9HYPH</name>
<dbReference type="RefSeq" id="WP_058635796.1">
    <property type="nucleotide sequence ID" value="NZ_LDPZ01000035.1"/>
</dbReference>
<sequence length="244" mass="25978">MADGVTYRWFNATGGCTRDAAGDPVRIGGSLSDIHARKTMEQKQATLREAQMGATSAASSAMEEMASNIAQNASNAAQTERIANEARDNAERSGQAVAKSVDAMRQIAERTKIVQEIARQTDLLALNAAIEAARAGQHGKGFAVVASEVRKLAERSQHAAAEIGALSVSTLKTSEEAGNMLVDLVPGIRRTSELVREISAACSEQNAGAQQINEALLRLNSRFDMADGRAEERWTSGPALRRVA</sequence>
<keyword evidence="1" id="KW-0145">Chemotaxis</keyword>
<keyword evidence="3" id="KW-0807">Transducer</keyword>
<proteinExistence type="inferred from homology"/>
<gene>
    <name evidence="5" type="ORF">NS226_15905</name>
</gene>
<organism evidence="5 6">
    <name type="scientific">Aureimonas ureilytica</name>
    <dbReference type="NCBI Taxonomy" id="401562"/>
    <lineage>
        <taxon>Bacteria</taxon>
        <taxon>Pseudomonadati</taxon>
        <taxon>Pseudomonadota</taxon>
        <taxon>Alphaproteobacteria</taxon>
        <taxon>Hyphomicrobiales</taxon>
        <taxon>Aurantimonadaceae</taxon>
        <taxon>Aureimonas</taxon>
    </lineage>
</organism>
<evidence type="ECO:0000256" key="3">
    <source>
        <dbReference type="PROSITE-ProRule" id="PRU00284"/>
    </source>
</evidence>
<dbReference type="GO" id="GO:0005886">
    <property type="term" value="C:plasma membrane"/>
    <property type="evidence" value="ECO:0007669"/>
    <property type="project" value="TreeGrafter"/>
</dbReference>
<evidence type="ECO:0000259" key="4">
    <source>
        <dbReference type="PROSITE" id="PS50111"/>
    </source>
</evidence>
<dbReference type="PANTHER" id="PTHR43531:SF11">
    <property type="entry name" value="METHYL-ACCEPTING CHEMOTAXIS PROTEIN 3"/>
    <property type="match status" value="1"/>
</dbReference>
<dbReference type="SMART" id="SM00283">
    <property type="entry name" value="MA"/>
    <property type="match status" value="1"/>
</dbReference>
<feature type="domain" description="Methyl-accepting transducer" evidence="4">
    <location>
        <begin position="49"/>
        <end position="241"/>
    </location>
</feature>
<dbReference type="GO" id="GO:0007165">
    <property type="term" value="P:signal transduction"/>
    <property type="evidence" value="ECO:0007669"/>
    <property type="project" value="UniProtKB-KW"/>
</dbReference>
<dbReference type="InterPro" id="IPR051310">
    <property type="entry name" value="MCP_chemotaxis"/>
</dbReference>
<dbReference type="AlphaFoldDB" id="A0A175R5W0"/>
<reference evidence="5 6" key="1">
    <citation type="journal article" date="2016" name="Front. Microbiol.">
        <title>Genomic Resource of Rice Seed Associated Bacteria.</title>
        <authorList>
            <person name="Midha S."/>
            <person name="Bansal K."/>
            <person name="Sharma S."/>
            <person name="Kumar N."/>
            <person name="Patil P.P."/>
            <person name="Chaudhry V."/>
            <person name="Patil P.B."/>
        </authorList>
    </citation>
    <scope>NUCLEOTIDE SEQUENCE [LARGE SCALE GENOMIC DNA]</scope>
    <source>
        <strain evidence="5 6">NS226</strain>
    </source>
</reference>
<dbReference type="InterPro" id="IPR004090">
    <property type="entry name" value="Chemotax_Me-accpt_rcpt"/>
</dbReference>
<accession>A0A175R5W0</accession>
<dbReference type="SUPFAM" id="SSF58104">
    <property type="entry name" value="Methyl-accepting chemotaxis protein (MCP) signaling domain"/>
    <property type="match status" value="1"/>
</dbReference>
<dbReference type="GO" id="GO:0004888">
    <property type="term" value="F:transmembrane signaling receptor activity"/>
    <property type="evidence" value="ECO:0007669"/>
    <property type="project" value="InterPro"/>
</dbReference>
<comment type="similarity">
    <text evidence="2">Belongs to the methyl-accepting chemotaxis (MCP) protein family.</text>
</comment>
<dbReference type="GO" id="GO:0006935">
    <property type="term" value="P:chemotaxis"/>
    <property type="evidence" value="ECO:0007669"/>
    <property type="project" value="UniProtKB-KW"/>
</dbReference>
<comment type="caution">
    <text evidence="5">The sequence shown here is derived from an EMBL/GenBank/DDBJ whole genome shotgun (WGS) entry which is preliminary data.</text>
</comment>
<dbReference type="Pfam" id="PF00015">
    <property type="entry name" value="MCPsignal"/>
    <property type="match status" value="1"/>
</dbReference>
<dbReference type="EMBL" id="LDPZ01000035">
    <property type="protein sequence ID" value="KTQ90902.1"/>
    <property type="molecule type" value="Genomic_DNA"/>
</dbReference>
<protein>
    <recommendedName>
        <fullName evidence="4">Methyl-accepting transducer domain-containing protein</fullName>
    </recommendedName>
</protein>
<dbReference type="Gene3D" id="1.10.287.950">
    <property type="entry name" value="Methyl-accepting chemotaxis protein"/>
    <property type="match status" value="1"/>
</dbReference>
<dbReference type="OrthoDB" id="8003951at2"/>
<dbReference type="PRINTS" id="PR00260">
    <property type="entry name" value="CHEMTRNSDUCR"/>
</dbReference>
<dbReference type="PATRIC" id="fig|401562.3.peg.2895"/>
<evidence type="ECO:0000313" key="5">
    <source>
        <dbReference type="EMBL" id="KTQ90902.1"/>
    </source>
</evidence>
<dbReference type="Proteomes" id="UP000078272">
    <property type="component" value="Unassembled WGS sequence"/>
</dbReference>
<dbReference type="PROSITE" id="PS50111">
    <property type="entry name" value="CHEMOTAXIS_TRANSDUC_2"/>
    <property type="match status" value="1"/>
</dbReference>
<dbReference type="InterPro" id="IPR004089">
    <property type="entry name" value="MCPsignal_dom"/>
</dbReference>
<dbReference type="PANTHER" id="PTHR43531">
    <property type="entry name" value="PROTEIN ICFG"/>
    <property type="match status" value="1"/>
</dbReference>
<evidence type="ECO:0000313" key="6">
    <source>
        <dbReference type="Proteomes" id="UP000078272"/>
    </source>
</evidence>